<dbReference type="GO" id="GO:0032259">
    <property type="term" value="P:methylation"/>
    <property type="evidence" value="ECO:0007669"/>
    <property type="project" value="UniProtKB-KW"/>
</dbReference>
<dbReference type="EMBL" id="FNQE01000045">
    <property type="protein sequence ID" value="SDZ37449.1"/>
    <property type="molecule type" value="Genomic_DNA"/>
</dbReference>
<dbReference type="Pfam" id="PF12950">
    <property type="entry name" value="TaqI_C"/>
    <property type="match status" value="1"/>
</dbReference>
<dbReference type="GO" id="GO:0009007">
    <property type="term" value="F:site-specific DNA-methyltransferase (adenine-specific) activity"/>
    <property type="evidence" value="ECO:0007669"/>
    <property type="project" value="UniProtKB-EC"/>
</dbReference>
<keyword evidence="2" id="KW-0489">Methyltransferase</keyword>
<evidence type="ECO:0000259" key="5">
    <source>
        <dbReference type="Pfam" id="PF12950"/>
    </source>
</evidence>
<evidence type="ECO:0000256" key="3">
    <source>
        <dbReference type="ARBA" id="ARBA00022679"/>
    </source>
</evidence>
<dbReference type="OrthoDB" id="9815272at2"/>
<dbReference type="PANTHER" id="PTHR33841">
    <property type="entry name" value="DNA METHYLTRANSFERASE YEEA-RELATED"/>
    <property type="match status" value="1"/>
</dbReference>
<dbReference type="Gene3D" id="3.90.220.10">
    <property type="entry name" value="Adenine-n6-DNA-methyltransferase Taqi, Chain A, domain 2"/>
    <property type="match status" value="1"/>
</dbReference>
<dbReference type="SUPFAM" id="SSF116734">
    <property type="entry name" value="DNA methylase specificity domain"/>
    <property type="match status" value="1"/>
</dbReference>
<evidence type="ECO:0000256" key="1">
    <source>
        <dbReference type="ARBA" id="ARBA00011900"/>
    </source>
</evidence>
<accession>A0A1H3SK10</accession>
<dbReference type="STRING" id="415015.SAMN05660462_02916"/>
<dbReference type="InterPro" id="IPR025931">
    <property type="entry name" value="TaqI_C"/>
</dbReference>
<evidence type="ECO:0000256" key="2">
    <source>
        <dbReference type="ARBA" id="ARBA00022603"/>
    </source>
</evidence>
<protein>
    <recommendedName>
        <fullName evidence="1">site-specific DNA-methyltransferase (adenine-specific)</fullName>
        <ecNumber evidence="1">2.1.1.72</ecNumber>
    </recommendedName>
</protein>
<evidence type="ECO:0000256" key="4">
    <source>
        <dbReference type="ARBA" id="ARBA00047942"/>
    </source>
</evidence>
<evidence type="ECO:0000313" key="7">
    <source>
        <dbReference type="Proteomes" id="UP000198625"/>
    </source>
</evidence>
<dbReference type="PANTHER" id="PTHR33841:SF1">
    <property type="entry name" value="DNA METHYLTRANSFERASE A"/>
    <property type="match status" value="1"/>
</dbReference>
<evidence type="ECO:0000313" key="6">
    <source>
        <dbReference type="EMBL" id="SDZ37449.1"/>
    </source>
</evidence>
<sequence length="303" mass="35668">MNMIILTLNKGKFSKHNRIVCKNISHSENKKRDIRTKDFKLIPQEFYYSTLLNVFDIDSSYAVFKLREKIYKSNPLKIEDVSEVVAGIATGNIREKLLTKDNSRVNAKKILRGKDVLRYYHQWSGLYFIDDKSLIDRKAGEYATFMRPDMINKEKIIIRQTADRFICSYDNEGYYILNTLYSLTLKNKEKLELKYLLALLNSKLYNFLYSSLIREQGKLFPQLKIFHIQNSPVNIPSKSIQEEIINIVNKIISLNEELKNQKTVDKEHKKKTKDSLSLLLDDMIFKIFCLTKEEIEIINNEQN</sequence>
<dbReference type="InterPro" id="IPR023135">
    <property type="entry name" value="N6_DNA_MeTrfase_TaqI_C"/>
</dbReference>
<feature type="domain" description="TaqI-like C-terminal specificity" evidence="5">
    <location>
        <begin position="109"/>
        <end position="233"/>
    </location>
</feature>
<reference evidence="6 7" key="1">
    <citation type="submission" date="2016-10" db="EMBL/GenBank/DDBJ databases">
        <authorList>
            <person name="de Groot N.N."/>
        </authorList>
    </citation>
    <scope>NUCLEOTIDE SEQUENCE [LARGE SCALE GENOMIC DNA]</scope>
    <source>
        <strain evidence="6 7">DSM 21650</strain>
    </source>
</reference>
<comment type="catalytic activity">
    <reaction evidence="4">
        <text>a 2'-deoxyadenosine in DNA + S-adenosyl-L-methionine = an N(6)-methyl-2'-deoxyadenosine in DNA + S-adenosyl-L-homocysteine + H(+)</text>
        <dbReference type="Rhea" id="RHEA:15197"/>
        <dbReference type="Rhea" id="RHEA-COMP:12418"/>
        <dbReference type="Rhea" id="RHEA-COMP:12419"/>
        <dbReference type="ChEBI" id="CHEBI:15378"/>
        <dbReference type="ChEBI" id="CHEBI:57856"/>
        <dbReference type="ChEBI" id="CHEBI:59789"/>
        <dbReference type="ChEBI" id="CHEBI:90615"/>
        <dbReference type="ChEBI" id="CHEBI:90616"/>
        <dbReference type="EC" id="2.1.1.72"/>
    </reaction>
</comment>
<proteinExistence type="predicted"/>
<dbReference type="AlphaFoldDB" id="A0A1H3SK10"/>
<name>A0A1H3SK10_9FIRM</name>
<keyword evidence="3" id="KW-0808">Transferase</keyword>
<organism evidence="6 7">
    <name type="scientific">Proteiniborus ethanoligenes</name>
    <dbReference type="NCBI Taxonomy" id="415015"/>
    <lineage>
        <taxon>Bacteria</taxon>
        <taxon>Bacillati</taxon>
        <taxon>Bacillota</taxon>
        <taxon>Clostridia</taxon>
        <taxon>Eubacteriales</taxon>
        <taxon>Proteiniborus</taxon>
    </lineage>
</organism>
<gene>
    <name evidence="6" type="ORF">SAMN05660462_02916</name>
</gene>
<dbReference type="InterPro" id="IPR050953">
    <property type="entry name" value="N4_N6_ade-DNA_methylase"/>
</dbReference>
<dbReference type="Proteomes" id="UP000198625">
    <property type="component" value="Unassembled WGS sequence"/>
</dbReference>
<dbReference type="RefSeq" id="WP_091732884.1">
    <property type="nucleotide sequence ID" value="NZ_FNQE01000045.1"/>
</dbReference>
<dbReference type="EC" id="2.1.1.72" evidence="1"/>
<keyword evidence="7" id="KW-1185">Reference proteome</keyword>